<reference evidence="1" key="1">
    <citation type="journal article" date="2019" name="MBio">
        <title>Virus Genomes from Deep Sea Sediments Expand the Ocean Megavirome and Support Independent Origins of Viral Gigantism.</title>
        <authorList>
            <person name="Backstrom D."/>
            <person name="Yutin N."/>
            <person name="Jorgensen S.L."/>
            <person name="Dharamshi J."/>
            <person name="Homa F."/>
            <person name="Zaremba-Niedwiedzka K."/>
            <person name="Spang A."/>
            <person name="Wolf Y.I."/>
            <person name="Koonin E.V."/>
            <person name="Ettema T.J."/>
        </authorList>
    </citation>
    <scope>NUCLEOTIDE SEQUENCE</scope>
</reference>
<name>A0A481Z827_9VIRU</name>
<sequence length="219" mass="24956">MVYTSTDKGVIALGHDVNDTEIISPFDSVNMKALVDKNVKIDDSLARESRSTGGLSARCFKSVNGMVIYSPTNPLLIHIFPPIIYQPISLVKRVFDYIVKSPNRMWFNLEKLPPKMKNHINFCVELNGKREELSVAERNYTTSIGKLETSYHVRKIGMQDNHRQRLLTLNNTFSVRIEGLESEHFIAVKELKEASADVDLKIVTEIRKLELSISKYSQN</sequence>
<organism evidence="1">
    <name type="scientific">Pithovirus LCPAC202</name>
    <dbReference type="NCBI Taxonomy" id="2506592"/>
    <lineage>
        <taxon>Viruses</taxon>
        <taxon>Pithoviruses</taxon>
    </lineage>
</organism>
<dbReference type="EMBL" id="MK500520">
    <property type="protein sequence ID" value="QBK91279.1"/>
    <property type="molecule type" value="Genomic_DNA"/>
</dbReference>
<gene>
    <name evidence="1" type="ORF">LCPAC202_02530</name>
</gene>
<proteinExistence type="predicted"/>
<protein>
    <submittedName>
        <fullName evidence="1">Uncharacterized protein</fullName>
    </submittedName>
</protein>
<accession>A0A481Z827</accession>
<evidence type="ECO:0000313" key="1">
    <source>
        <dbReference type="EMBL" id="QBK91279.1"/>
    </source>
</evidence>